<evidence type="ECO:0000259" key="1">
    <source>
        <dbReference type="Pfam" id="PF04101"/>
    </source>
</evidence>
<dbReference type="GO" id="GO:0016758">
    <property type="term" value="F:hexosyltransferase activity"/>
    <property type="evidence" value="ECO:0007669"/>
    <property type="project" value="InterPro"/>
</dbReference>
<evidence type="ECO:0000313" key="3">
    <source>
        <dbReference type="Proteomes" id="UP000003730"/>
    </source>
</evidence>
<gene>
    <name evidence="2" type="ORF">BZARG_559</name>
</gene>
<dbReference type="Gene3D" id="3.40.50.2000">
    <property type="entry name" value="Glycogen Phosphorylase B"/>
    <property type="match status" value="1"/>
</dbReference>
<dbReference type="Proteomes" id="UP000003730">
    <property type="component" value="Unassembled WGS sequence"/>
</dbReference>
<comment type="caution">
    <text evidence="2">The sequence shown here is derived from an EMBL/GenBank/DDBJ whole genome shotgun (WGS) entry which is preliminary data.</text>
</comment>
<dbReference type="OrthoDB" id="9803241at2"/>
<keyword evidence="2" id="KW-0808">Transferase</keyword>
<dbReference type="InterPro" id="IPR007235">
    <property type="entry name" value="Glyco_trans_28_C"/>
</dbReference>
<dbReference type="EMBL" id="AFXZ01000067">
    <property type="protein sequence ID" value="EGV42082.1"/>
    <property type="molecule type" value="Genomic_DNA"/>
</dbReference>
<sequence>MLEKKHILVAPLNWGLGHATRCIPIIKELMHHKFTPILASDGAALALLQTEFPNLTCLTLPSYNIKYAKNARFFKFKLLTDTPKILRNMAAEKSAIDKILKEHSISGIISDNRFGVFSSKVPSVFITHQLNVLSGNTTWLSSKIHRNIIKKFDECWIPDAEGAINLSGKLGHVKKLTSTIKYMNPISRFTKKDTPIIYDILVLLSGPEPQRQFLETKLLKELANYPGAILFIKGLVENEIKKEVIGNFTIYNYLTSRLLEDALNKSQLVISRSGYTTLMDLAKLEKQAFFIPTPGQFEQNYLAERLQQNEMVPYCQQNDFTVEQLKRVSKFKGLRSFKEATNYTELFSLFHTK</sequence>
<feature type="domain" description="Glycosyl transferase family 28 C-terminal" evidence="1">
    <location>
        <begin position="247"/>
        <end position="327"/>
    </location>
</feature>
<reference evidence="2 3" key="1">
    <citation type="journal article" date="2008" name="Int. J. Syst. Evol. Microbiol.">
        <title>Bizionia argentinensis sp. nov., isolated from surface marine water in Antarctica.</title>
        <authorList>
            <person name="Bercovich A."/>
            <person name="Vazquez S.C."/>
            <person name="Yankilevich P."/>
            <person name="Coria S.H."/>
            <person name="Foti M."/>
            <person name="Hernandez E."/>
            <person name="Vidal A."/>
            <person name="Ruberto L."/>
            <person name="Melo C."/>
            <person name="Marenssi S."/>
            <person name="Criscuolo M."/>
            <person name="Memoli M."/>
            <person name="Arguelles M."/>
            <person name="Mac Cormack W.P."/>
        </authorList>
    </citation>
    <scope>NUCLEOTIDE SEQUENCE [LARGE SCALE GENOMIC DNA]</scope>
    <source>
        <strain evidence="2 3">JUB59</strain>
    </source>
</reference>
<protein>
    <submittedName>
        <fullName evidence="2">Glycosyltransferase</fullName>
    </submittedName>
</protein>
<name>G2EHH3_9FLAO</name>
<dbReference type="eggNOG" id="COG0707">
    <property type="taxonomic scope" value="Bacteria"/>
</dbReference>
<accession>G2EHH3</accession>
<keyword evidence="3" id="KW-1185">Reference proteome</keyword>
<proteinExistence type="predicted"/>
<evidence type="ECO:0000313" key="2">
    <source>
        <dbReference type="EMBL" id="EGV42082.1"/>
    </source>
</evidence>
<dbReference type="Pfam" id="PF04101">
    <property type="entry name" value="Glyco_tran_28_C"/>
    <property type="match status" value="1"/>
</dbReference>
<organism evidence="2 3">
    <name type="scientific">Bizionia argentinensis JUB59</name>
    <dbReference type="NCBI Taxonomy" id="1046627"/>
    <lineage>
        <taxon>Bacteria</taxon>
        <taxon>Pseudomonadati</taxon>
        <taxon>Bacteroidota</taxon>
        <taxon>Flavobacteriia</taxon>
        <taxon>Flavobacteriales</taxon>
        <taxon>Flavobacteriaceae</taxon>
        <taxon>Bizionia</taxon>
    </lineage>
</organism>
<dbReference type="RefSeq" id="WP_008639422.1">
    <property type="nucleotide sequence ID" value="NZ_AFXZ01000067.1"/>
</dbReference>
<dbReference type="AlphaFoldDB" id="G2EHH3"/>
<dbReference type="STRING" id="1046627.BZARG_559"/>
<dbReference type="SUPFAM" id="SSF53756">
    <property type="entry name" value="UDP-Glycosyltransferase/glycogen phosphorylase"/>
    <property type="match status" value="1"/>
</dbReference>
<dbReference type="PATRIC" id="fig|1046627.3.peg.2949"/>